<name>A0A451AFE6_9GAMM</name>
<gene>
    <name evidence="1" type="ORF">BECKUNK1418G_GA0071005_10506</name>
    <name evidence="2" type="ORF">BECKUNK1418H_GA0071006_10556</name>
</gene>
<proteinExistence type="predicted"/>
<evidence type="ECO:0000313" key="2">
    <source>
        <dbReference type="EMBL" id="VFK71218.1"/>
    </source>
</evidence>
<dbReference type="AlphaFoldDB" id="A0A451AFE6"/>
<dbReference type="EMBL" id="CAADGD010000055">
    <property type="protein sequence ID" value="VFK71218.1"/>
    <property type="molecule type" value="Genomic_DNA"/>
</dbReference>
<dbReference type="EMBL" id="CAADFZ010000050">
    <property type="protein sequence ID" value="VFK64741.1"/>
    <property type="molecule type" value="Genomic_DNA"/>
</dbReference>
<accession>A0A451AFE6</accession>
<evidence type="ECO:0000313" key="1">
    <source>
        <dbReference type="EMBL" id="VFK64741.1"/>
    </source>
</evidence>
<sequence length="316" mass="36869">MKSTSSNSSIYLPPSERFEKLEARNTNYCFDLERDVRWEDIDSPGIYFTDEMLAMSGIDTSLFDSIDGLSETFQWAFAVTICEVIGPLEENLIIKFLKEERMNGRLPNSRSIELFDEEEVKHVHLFHRLGHLLKAKRPDIAGLLDRRLAPLQWGVELDYLDDVSRHFINWLSFIYFEEYTLYFYDALKEGHNVQPTWLSAHYAHMREETQHVITDMGYLERLEIDDKTREYLGRLYMEGQLEESGTFPVMAGAVLNFIADLYPAVKDLPGFMDPVLNPEVRKQGFLQKLNYKNFFARTKDASRFSTFEAELFPGGY</sequence>
<reference evidence="1" key="1">
    <citation type="submission" date="2019-02" db="EMBL/GenBank/DDBJ databases">
        <authorList>
            <person name="Gruber-Vodicka R. H."/>
            <person name="Seah K. B. B."/>
        </authorList>
    </citation>
    <scope>NUCLEOTIDE SEQUENCE</scope>
    <source>
        <strain evidence="2">BECK_BY19</strain>
        <strain evidence="1">BECK_BY8</strain>
    </source>
</reference>
<protein>
    <recommendedName>
        <fullName evidence="3">p-aminobenzoate N-oxygenase AurF</fullName>
    </recommendedName>
</protein>
<organism evidence="1">
    <name type="scientific">Candidatus Kentrum sp. UNK</name>
    <dbReference type="NCBI Taxonomy" id="2126344"/>
    <lineage>
        <taxon>Bacteria</taxon>
        <taxon>Pseudomonadati</taxon>
        <taxon>Pseudomonadota</taxon>
        <taxon>Gammaproteobacteria</taxon>
        <taxon>Candidatus Kentrum</taxon>
    </lineage>
</organism>
<evidence type="ECO:0008006" key="3">
    <source>
        <dbReference type="Google" id="ProtNLM"/>
    </source>
</evidence>